<comment type="caution">
    <text evidence="1">The sequence shown here is derived from an EMBL/GenBank/DDBJ whole genome shotgun (WGS) entry which is preliminary data.</text>
</comment>
<sequence>MDHVLTCTSEELALMVSVAGYNSVAKGIAEAAVGEKSEQEWVAVMEATSKHLIMKRIFDEEREARGENPLTEDMLGFLQKYVESKRMIRCSNAPMKSVLMIHHFEGEDWLLHLIDRDIIHEFSIIKAQQIHTYMREYYGIKNLDTSISHSFTLTEKNFDRLSKPDKLKKVLKSSTFTKEEEESFHLFVEDLERFQWSLFNISNFNIVTVEDEVYLENILFFLPSTEGIWLTEYQDDSDTVYFHLADDKEWEEMLEGIGELASQLVKNS</sequence>
<name>A0A163LSI4_9BACI</name>
<protein>
    <submittedName>
        <fullName evidence="1">Uncharacterized protein</fullName>
    </submittedName>
</protein>
<evidence type="ECO:0000313" key="1">
    <source>
        <dbReference type="EMBL" id="KZE50877.1"/>
    </source>
</evidence>
<dbReference type="RefSeq" id="WP_063190845.1">
    <property type="nucleotide sequence ID" value="NZ_JBLGCT010000001.1"/>
</dbReference>
<dbReference type="AlphaFoldDB" id="A0A163LSI4"/>
<reference evidence="2" key="1">
    <citation type="submission" date="2016-01" db="EMBL/GenBank/DDBJ databases">
        <title>Whole genome sequencing of Bhargavaea cecembensis T14.</title>
        <authorList>
            <person name="Hong K.W."/>
        </authorList>
    </citation>
    <scope>NUCLEOTIDE SEQUENCE [LARGE SCALE GENOMIC DNA]</scope>
    <source>
        <strain evidence="2">M19</strain>
    </source>
</reference>
<evidence type="ECO:0000313" key="2">
    <source>
        <dbReference type="Proteomes" id="UP000076510"/>
    </source>
</evidence>
<gene>
    <name evidence="1" type="ORF">AV649_15980</name>
</gene>
<dbReference type="EMBL" id="LQQY01000009">
    <property type="protein sequence ID" value="KZE50877.1"/>
    <property type="molecule type" value="Genomic_DNA"/>
</dbReference>
<proteinExistence type="predicted"/>
<accession>A0A163LSI4</accession>
<organism evidence="1 2">
    <name type="scientific">Rossellomorea marisflavi</name>
    <dbReference type="NCBI Taxonomy" id="189381"/>
    <lineage>
        <taxon>Bacteria</taxon>
        <taxon>Bacillati</taxon>
        <taxon>Bacillota</taxon>
        <taxon>Bacilli</taxon>
        <taxon>Bacillales</taxon>
        <taxon>Bacillaceae</taxon>
        <taxon>Rossellomorea</taxon>
    </lineage>
</organism>
<dbReference type="OrthoDB" id="2844051at2"/>
<dbReference type="Proteomes" id="UP000076510">
    <property type="component" value="Unassembled WGS sequence"/>
</dbReference>